<dbReference type="PROSITE" id="PS50804">
    <property type="entry name" value="SCAN_BOX"/>
    <property type="match status" value="2"/>
</dbReference>
<feature type="domain" description="C2H2-type" evidence="12">
    <location>
        <begin position="1758"/>
        <end position="1785"/>
    </location>
</feature>
<keyword evidence="15" id="KW-1185">Reference proteome</keyword>
<proteinExistence type="predicted"/>
<feature type="domain" description="KRAB" evidence="14">
    <location>
        <begin position="1678"/>
        <end position="1749"/>
    </location>
</feature>
<dbReference type="CDD" id="cd07765">
    <property type="entry name" value="KRAB_A-box"/>
    <property type="match status" value="3"/>
</dbReference>
<feature type="domain" description="C2H2-type" evidence="12">
    <location>
        <begin position="1158"/>
        <end position="1185"/>
    </location>
</feature>
<evidence type="ECO:0008006" key="17">
    <source>
        <dbReference type="Google" id="ProtNLM"/>
    </source>
</evidence>
<feature type="domain" description="C2H2-type" evidence="12">
    <location>
        <begin position="1186"/>
        <end position="1213"/>
    </location>
</feature>
<feature type="compositionally biased region" description="Gly residues" evidence="11">
    <location>
        <begin position="1641"/>
        <end position="1652"/>
    </location>
</feature>
<evidence type="ECO:0000256" key="5">
    <source>
        <dbReference type="ARBA" id="ARBA00022833"/>
    </source>
</evidence>
<evidence type="ECO:0000256" key="1">
    <source>
        <dbReference type="ARBA" id="ARBA00004123"/>
    </source>
</evidence>
<evidence type="ECO:0000256" key="2">
    <source>
        <dbReference type="ARBA" id="ARBA00022723"/>
    </source>
</evidence>
<feature type="domain" description="C2H2-type" evidence="12">
    <location>
        <begin position="1870"/>
        <end position="1897"/>
    </location>
</feature>
<evidence type="ECO:0000256" key="7">
    <source>
        <dbReference type="ARBA" id="ARBA00023125"/>
    </source>
</evidence>
<dbReference type="InterPro" id="IPR038269">
    <property type="entry name" value="SCAN_sf"/>
</dbReference>
<feature type="domain" description="C2H2-type" evidence="12">
    <location>
        <begin position="1298"/>
        <end position="1325"/>
    </location>
</feature>
<feature type="domain" description="C2H2-type" evidence="12">
    <location>
        <begin position="1410"/>
        <end position="1437"/>
    </location>
</feature>
<evidence type="ECO:0000256" key="9">
    <source>
        <dbReference type="ARBA" id="ARBA00023242"/>
    </source>
</evidence>
<dbReference type="SMART" id="SM00349">
    <property type="entry name" value="KRAB"/>
    <property type="match status" value="3"/>
</dbReference>
<dbReference type="Pfam" id="PF02023">
    <property type="entry name" value="SCAN"/>
    <property type="match status" value="2"/>
</dbReference>
<organism evidence="15 16">
    <name type="scientific">Pogona vitticeps</name>
    <name type="common">central bearded dragon</name>
    <dbReference type="NCBI Taxonomy" id="103695"/>
    <lineage>
        <taxon>Eukaryota</taxon>
        <taxon>Metazoa</taxon>
        <taxon>Chordata</taxon>
        <taxon>Craniata</taxon>
        <taxon>Vertebrata</taxon>
        <taxon>Euteleostomi</taxon>
        <taxon>Lepidosauria</taxon>
        <taxon>Squamata</taxon>
        <taxon>Bifurcata</taxon>
        <taxon>Unidentata</taxon>
        <taxon>Episquamata</taxon>
        <taxon>Toxicofera</taxon>
        <taxon>Iguania</taxon>
        <taxon>Acrodonta</taxon>
        <taxon>Agamidae</taxon>
        <taxon>Amphibolurinae</taxon>
        <taxon>Pogona</taxon>
    </lineage>
</organism>
<evidence type="ECO:0000259" key="14">
    <source>
        <dbReference type="PROSITE" id="PS50805"/>
    </source>
</evidence>
<evidence type="ECO:0000259" key="12">
    <source>
        <dbReference type="PROSITE" id="PS50157"/>
    </source>
</evidence>
<keyword evidence="4 10" id="KW-0863">Zinc-finger</keyword>
<feature type="domain" description="C2H2-type" evidence="12">
    <location>
        <begin position="1382"/>
        <end position="1409"/>
    </location>
</feature>
<keyword evidence="7" id="KW-0238">DNA-binding</keyword>
<dbReference type="SUPFAM" id="SSF109640">
    <property type="entry name" value="KRAB domain (Kruppel-associated box)"/>
    <property type="match status" value="3"/>
</dbReference>
<feature type="domain" description="C2H2-type" evidence="12">
    <location>
        <begin position="537"/>
        <end position="564"/>
    </location>
</feature>
<feature type="domain" description="C2H2-type" evidence="12">
    <location>
        <begin position="1510"/>
        <end position="1537"/>
    </location>
</feature>
<feature type="domain" description="C2H2-type" evidence="12">
    <location>
        <begin position="369"/>
        <end position="396"/>
    </location>
</feature>
<evidence type="ECO:0000256" key="3">
    <source>
        <dbReference type="ARBA" id="ARBA00022737"/>
    </source>
</evidence>
<evidence type="ECO:0000313" key="15">
    <source>
        <dbReference type="Proteomes" id="UP001652642"/>
    </source>
</evidence>
<feature type="domain" description="C2H2-type" evidence="12">
    <location>
        <begin position="1008"/>
        <end position="1035"/>
    </location>
</feature>
<dbReference type="InterPro" id="IPR013087">
    <property type="entry name" value="Znf_C2H2_type"/>
</dbReference>
<keyword evidence="6" id="KW-0805">Transcription regulation</keyword>
<feature type="domain" description="C2H2-type" evidence="12">
    <location>
        <begin position="1354"/>
        <end position="1381"/>
    </location>
</feature>
<feature type="compositionally biased region" description="Basic and acidic residues" evidence="11">
    <location>
        <begin position="280"/>
        <end position="293"/>
    </location>
</feature>
<evidence type="ECO:0000256" key="10">
    <source>
        <dbReference type="PROSITE-ProRule" id="PRU00042"/>
    </source>
</evidence>
<feature type="domain" description="C2H2-type" evidence="12">
    <location>
        <begin position="1130"/>
        <end position="1157"/>
    </location>
</feature>
<protein>
    <recommendedName>
        <fullName evidence="17">Zinc finger protein 420-like</fullName>
    </recommendedName>
</protein>
<accession>A0ABM5FRP6</accession>
<evidence type="ECO:0000256" key="4">
    <source>
        <dbReference type="ARBA" id="ARBA00022771"/>
    </source>
</evidence>
<dbReference type="Proteomes" id="UP001652642">
    <property type="component" value="Chromosome 2"/>
</dbReference>
<feature type="domain" description="KRAB" evidence="14">
    <location>
        <begin position="214"/>
        <end position="299"/>
    </location>
</feature>
<feature type="domain" description="C2H2-type" evidence="12">
    <location>
        <begin position="1438"/>
        <end position="1461"/>
    </location>
</feature>
<dbReference type="PROSITE" id="PS00028">
    <property type="entry name" value="ZINC_FINGER_C2H2_1"/>
    <property type="match status" value="29"/>
</dbReference>
<feature type="domain" description="C2H2-type" evidence="12">
    <location>
        <begin position="481"/>
        <end position="508"/>
    </location>
</feature>
<evidence type="ECO:0000256" key="8">
    <source>
        <dbReference type="ARBA" id="ARBA00023163"/>
    </source>
</evidence>
<keyword evidence="2" id="KW-0479">Metal-binding</keyword>
<feature type="domain" description="KRAB" evidence="14">
    <location>
        <begin position="906"/>
        <end position="1023"/>
    </location>
</feature>
<feature type="domain" description="C2H2-type" evidence="12">
    <location>
        <begin position="1842"/>
        <end position="1869"/>
    </location>
</feature>
<dbReference type="Pfam" id="PF00096">
    <property type="entry name" value="zf-C2H2"/>
    <property type="match status" value="25"/>
</dbReference>
<feature type="domain" description="C2H2-type" evidence="12">
    <location>
        <begin position="1102"/>
        <end position="1129"/>
    </location>
</feature>
<reference evidence="16" key="2">
    <citation type="submission" date="2025-08" db="UniProtKB">
        <authorList>
            <consortium name="RefSeq"/>
        </authorList>
    </citation>
    <scope>IDENTIFICATION</scope>
</reference>
<feature type="region of interest" description="Disordered" evidence="11">
    <location>
        <begin position="1638"/>
        <end position="1672"/>
    </location>
</feature>
<dbReference type="SMART" id="SM00431">
    <property type="entry name" value="SCAN"/>
    <property type="match status" value="2"/>
</dbReference>
<feature type="domain" description="C2H2-type" evidence="12">
    <location>
        <begin position="1786"/>
        <end position="1813"/>
    </location>
</feature>
<feature type="compositionally biased region" description="Polar residues" evidence="11">
    <location>
        <begin position="1659"/>
        <end position="1672"/>
    </location>
</feature>
<dbReference type="Gene3D" id="3.30.160.60">
    <property type="entry name" value="Classic Zinc Finger"/>
    <property type="match status" value="30"/>
</dbReference>
<feature type="domain" description="SCAN box" evidence="13">
    <location>
        <begin position="58"/>
        <end position="135"/>
    </location>
</feature>
<feature type="domain" description="C2H2-type" evidence="12">
    <location>
        <begin position="1242"/>
        <end position="1269"/>
    </location>
</feature>
<evidence type="ECO:0000256" key="6">
    <source>
        <dbReference type="ARBA" id="ARBA00023015"/>
    </source>
</evidence>
<dbReference type="PROSITE" id="PS50157">
    <property type="entry name" value="ZINC_FINGER_C2H2_2"/>
    <property type="match status" value="30"/>
</dbReference>
<feature type="domain" description="C2H2-type" evidence="12">
    <location>
        <begin position="1566"/>
        <end position="1593"/>
    </location>
</feature>
<sequence length="1917" mass="217600">MLEPALNYIPNKEEQTLAGLQAGRSPSTLPPVRNGGLLKGTVEHVQGESSHSSGRRCQCFRQFCYEEAKGPREACSRLHDLCRQWLKPEQNTKAQILDLVILEKLLTILPSEISSWVRDCGAETSFQAVALAEGFLLRQQEERQDLSAEETTDTWKLRKAAHDTTEKPLSRRIVLEEDGGGTSLEDGPQMPAQLSRTSLLCCSTGEASVQLAQVTFEELAVHFTKGEWAQLDWDQRSLHREVMLENYGMVASLGGDEWENKNEGTLYKVLLERPRSKERGERNEKICVEEKRKNTSPAFPAGEASEIPGQEKTDQDRGGLAGEEQIEWQSGLHAHDHKEEITHKCQKGENIRWDTQPTSHDKIVGEQLVKCLEGEKSFGQKAHLKSHQTLHTWEKQYKCLECGKSFSQKKKLTAHQKTHTGGKPYKCPECRKMFSQQSYLKRHQMMHARENPYKCLECGKSFIRSSVLTKHQIIHTGEKPYKCQECGRSFTEKGNLRIHQRKHTGEQPYTCPQCGKRFSQKQNLNVHRRIHTGEKPYKCLVCEMSFSYRTSFSRHQIIHKGEKLGVEDFQVAGKEPKNARPTQFPASKGGAWFPAEGSRLYFRGRRATPAHPPQRRFHELLPPPPTLQLGGAPSQSCGGAERVGSPPPNTHFLPTLFSLSTCGSKEIGGAGCDTFSSSPCIAYSLLGRKSDLAAMFEPGLNYIPNKEEEDSGFQAGRSPNIVPLEGTGELFKGTVQQFQGESPHGSDRQRQSFRKFCYKEAKGAREACSRLHDLCCQWLKPEKHTKAQILDLVILEQFLTILPPEMESWVRECGAETSSQAVAVAEGFLLSQAEESKDQDLYAEQTLEAEKILLDSGRKAQSTWITQNGERRPTSMGDGRWTLEMCASSSLHSEALETASRNLEEVAFEEVAVSFTEEEWALLDPDQRSLHTEVMEENLGTVASLEGAGQESVDEQCGEIYPHRMHLTHYPATHTGEEPFESLKCEEDFSWKIQFPCHEAIHTGDKGLKCWECGKTFSQKAHLVCHQVTHTEEKLFRSLGCGNIFNQTSDMGMYMLEKAMWEEQQTKTEVEEDTRQQPSVSQDGVIFEVPTPEMIYEAKELSMCFVCGEIFNCNASLALHERIHTEGKNFECVECGKTFRLKKCLISHQRIHTGEKPFQCFDCGKSFIRSSHLTSHQRIHTGEKPFPCLECGKRFARHDYLTLHKKAHTSEQPFESVECTKGFSEMMHLIYRQAAQTRQDSFTCLDCGKRFNWRSQLIAHQRIHTGEKPFKCSECGKSFSQSSYLMMHKRIHRGEKPFKCLECGKGFYYSSKLMYHQRTHTGLKPFPCLECGKSFSQNSTLTSHQRIHTGEKPYSCLECGKSFTMKKGLICHQRSHTEEKPYSCLVCGKSFRQKAHLKSHQIVHMEETPYKCLECGKSFSRSSILTRHQVVHRGEQIYKCQECEKCFTKKRSLTMHRRKHSACGSSCGPSSHPVTRTGEKSFQCLECGKNFSRKIHLTNHQAVHTGERPFQCPDCGKSFSRSSHLITHRRVHTGEKPYQCLECGKSFSHPSHFRSHQRIHTGEKPFSCLVCGKSFARKDYLTLHQRIHTGEKPFRCMECGNRFIRKENLISHQMMHKMVGEIVPSLGARQSLQSRWTMQEGDGGNTSLGGGPRMLPGHPSSSVSHNGNKAASGQLDQVTFEEVAVSFTEEEWALLDPDQRAFYKEVMEEVYGLVAGLGQRLSTEEAPSQNPEGGTDAREPPIMPRMDPPRIHREAKPYKCMVCGKSYCQRSSLYTHQRIHTGEKLYKCLDCGKIFTRSSAFNRHQIIHAAEKPYKCLECGKSFTEKGNLTVHQRKHTGEKPYKCLECGKSFSQRQNLTSHQRIHTGEKPYKCPTCEKSFRHRSHLNRHQIIHAGEKPVAAAAKPSYLFYVVLPFACN</sequence>
<name>A0ABM5FRP6_9SAUR</name>
<keyword evidence="3" id="KW-0677">Repeat</keyword>
<dbReference type="InterPro" id="IPR003309">
    <property type="entry name" value="SCAN_dom"/>
</dbReference>
<feature type="region of interest" description="Disordered" evidence="11">
    <location>
        <begin position="1721"/>
        <end position="1743"/>
    </location>
</feature>
<dbReference type="Pfam" id="PF01352">
    <property type="entry name" value="KRAB"/>
    <property type="match status" value="3"/>
</dbReference>
<dbReference type="GeneID" id="110091352"/>
<evidence type="ECO:0000313" key="16">
    <source>
        <dbReference type="RefSeq" id="XP_072848050.1"/>
    </source>
</evidence>
<feature type="domain" description="C2H2-type" evidence="12">
    <location>
        <begin position="1814"/>
        <end position="1841"/>
    </location>
</feature>
<dbReference type="Gene3D" id="1.10.4020.10">
    <property type="entry name" value="DNA breaking-rejoining enzymes"/>
    <property type="match status" value="2"/>
</dbReference>
<dbReference type="CDD" id="cd07936">
    <property type="entry name" value="SCAN"/>
    <property type="match status" value="2"/>
</dbReference>
<comment type="subcellular location">
    <subcellularLocation>
        <location evidence="1">Nucleus</location>
    </subcellularLocation>
</comment>
<dbReference type="InterPro" id="IPR001909">
    <property type="entry name" value="KRAB"/>
</dbReference>
<feature type="domain" description="C2H2-type" evidence="12">
    <location>
        <begin position="1326"/>
        <end position="1353"/>
    </location>
</feature>
<dbReference type="SUPFAM" id="SSF47353">
    <property type="entry name" value="Retrovirus capsid dimerization domain-like"/>
    <property type="match status" value="2"/>
</dbReference>
<feature type="domain" description="SCAN box" evidence="13">
    <location>
        <begin position="750"/>
        <end position="828"/>
    </location>
</feature>
<keyword evidence="8" id="KW-0804">Transcription</keyword>
<dbReference type="PANTHER" id="PTHR24390">
    <property type="entry name" value="ZINC FINGER PROTEIN"/>
    <property type="match status" value="1"/>
</dbReference>
<feature type="domain" description="C2H2-type" evidence="12">
    <location>
        <begin position="1482"/>
        <end position="1509"/>
    </location>
</feature>
<dbReference type="PANTHER" id="PTHR24390:SF159">
    <property type="entry name" value="GROWTH FACTOR INDEPENDENT 1 TRANSCRIPTIONAL REPRESSOR"/>
    <property type="match status" value="1"/>
</dbReference>
<dbReference type="PROSITE" id="PS50805">
    <property type="entry name" value="KRAB"/>
    <property type="match status" value="3"/>
</dbReference>
<reference evidence="15" key="1">
    <citation type="submission" date="2025-05" db="UniProtKB">
        <authorList>
            <consortium name="RefSeq"/>
        </authorList>
    </citation>
    <scope>NUCLEOTIDE SEQUENCE [LARGE SCALE GENOMIC DNA]</scope>
</reference>
<dbReference type="SMART" id="SM00355">
    <property type="entry name" value="ZnF_C2H2"/>
    <property type="match status" value="30"/>
</dbReference>
<feature type="domain" description="C2H2-type" evidence="12">
    <location>
        <begin position="397"/>
        <end position="424"/>
    </location>
</feature>
<gene>
    <name evidence="16" type="primary">LOC110091352</name>
</gene>
<keyword evidence="5" id="KW-0862">Zinc</keyword>
<dbReference type="RefSeq" id="XP_072848050.1">
    <property type="nucleotide sequence ID" value="XM_072991949.1"/>
</dbReference>
<dbReference type="InterPro" id="IPR036051">
    <property type="entry name" value="KRAB_dom_sf"/>
</dbReference>
<feature type="domain" description="C2H2-type" evidence="12">
    <location>
        <begin position="1594"/>
        <end position="1616"/>
    </location>
</feature>
<dbReference type="InterPro" id="IPR036236">
    <property type="entry name" value="Znf_C2H2_sf"/>
</dbReference>
<dbReference type="Gene3D" id="6.10.140.140">
    <property type="match status" value="3"/>
</dbReference>
<feature type="domain" description="C2H2-type" evidence="12">
    <location>
        <begin position="1538"/>
        <end position="1565"/>
    </location>
</feature>
<feature type="domain" description="C2H2-type" evidence="12">
    <location>
        <begin position="425"/>
        <end position="452"/>
    </location>
</feature>
<evidence type="ECO:0000256" key="11">
    <source>
        <dbReference type="SAM" id="MobiDB-lite"/>
    </source>
</evidence>
<feature type="region of interest" description="Disordered" evidence="11">
    <location>
        <begin position="280"/>
        <end position="321"/>
    </location>
</feature>
<feature type="domain" description="C2H2-type" evidence="12">
    <location>
        <begin position="509"/>
        <end position="536"/>
    </location>
</feature>
<feature type="domain" description="C2H2-type" evidence="12">
    <location>
        <begin position="1270"/>
        <end position="1297"/>
    </location>
</feature>
<feature type="domain" description="C2H2-type" evidence="12">
    <location>
        <begin position="453"/>
        <end position="480"/>
    </location>
</feature>
<dbReference type="SUPFAM" id="SSF57667">
    <property type="entry name" value="beta-beta-alpha zinc fingers"/>
    <property type="match status" value="19"/>
</dbReference>
<evidence type="ECO:0000259" key="13">
    <source>
        <dbReference type="PROSITE" id="PS50804"/>
    </source>
</evidence>
<keyword evidence="9" id="KW-0539">Nucleus</keyword>